<dbReference type="Pfam" id="PF09278">
    <property type="entry name" value="MerR-DNA-bind"/>
    <property type="match status" value="1"/>
</dbReference>
<dbReference type="PROSITE" id="PS00552">
    <property type="entry name" value="HTH_MERR_1"/>
    <property type="match status" value="1"/>
</dbReference>
<keyword evidence="6" id="KW-1185">Reference proteome</keyword>
<keyword evidence="3" id="KW-0804">Transcription</keyword>
<dbReference type="PRINTS" id="PR00040">
    <property type="entry name" value="HTHMERR"/>
</dbReference>
<proteinExistence type="predicted"/>
<dbReference type="SUPFAM" id="SSF46955">
    <property type="entry name" value="Putative DNA-binding domain"/>
    <property type="match status" value="1"/>
</dbReference>
<dbReference type="GO" id="GO:0003700">
    <property type="term" value="F:DNA-binding transcription factor activity"/>
    <property type="evidence" value="ECO:0007669"/>
    <property type="project" value="InterPro"/>
</dbReference>
<accession>A0A4S2GW97</accession>
<sequence length="149" mass="16053">MRGKPMTIGRISKAAGVKVTTIRYYESIGLMGTPDRSESGQRLYGPDAVERLSFIRHARDLGFSVDSIRDLIALQTTPQADCAAIDAAARRQLANVGERIARLRALEGELERMVRSCEGGAVATCAVLASLADHDQCASDDHGPRDIAL</sequence>
<evidence type="ECO:0000313" key="6">
    <source>
        <dbReference type="Proteomes" id="UP000308054"/>
    </source>
</evidence>
<evidence type="ECO:0000259" key="4">
    <source>
        <dbReference type="PROSITE" id="PS50937"/>
    </source>
</evidence>
<dbReference type="InterPro" id="IPR047057">
    <property type="entry name" value="MerR_fam"/>
</dbReference>
<dbReference type="EMBL" id="SRXW01000009">
    <property type="protein sequence ID" value="TGY87081.1"/>
    <property type="molecule type" value="Genomic_DNA"/>
</dbReference>
<evidence type="ECO:0000313" key="5">
    <source>
        <dbReference type="EMBL" id="TGY87081.1"/>
    </source>
</evidence>
<dbReference type="GO" id="GO:0003677">
    <property type="term" value="F:DNA binding"/>
    <property type="evidence" value="ECO:0007669"/>
    <property type="project" value="UniProtKB-KW"/>
</dbReference>
<dbReference type="Gene3D" id="1.10.1660.10">
    <property type="match status" value="1"/>
</dbReference>
<name>A0A4S2GW97_9PROT</name>
<reference evidence="5 6" key="1">
    <citation type="journal article" date="2017" name="Int. J. Syst. Evol. Microbiol.">
        <title>Marinicauda algicola sp. nov., isolated from a marine red alga Rhodosorus marinus.</title>
        <authorList>
            <person name="Jeong S.E."/>
            <person name="Jeon S.H."/>
            <person name="Chun B.H."/>
            <person name="Kim D.W."/>
            <person name="Jeon C.O."/>
        </authorList>
    </citation>
    <scope>NUCLEOTIDE SEQUENCE [LARGE SCALE GENOMIC DNA]</scope>
    <source>
        <strain evidence="5 6">JCM 31718</strain>
    </source>
</reference>
<dbReference type="AlphaFoldDB" id="A0A4S2GW97"/>
<evidence type="ECO:0000256" key="3">
    <source>
        <dbReference type="ARBA" id="ARBA00023163"/>
    </source>
</evidence>
<dbReference type="PANTHER" id="PTHR30204:SF94">
    <property type="entry name" value="HEAVY METAL-DEPENDENT TRANSCRIPTIONAL REGULATOR HI_0293-RELATED"/>
    <property type="match status" value="1"/>
</dbReference>
<feature type="domain" description="HTH merR-type" evidence="4">
    <location>
        <begin position="5"/>
        <end position="74"/>
    </location>
</feature>
<dbReference type="PANTHER" id="PTHR30204">
    <property type="entry name" value="REDOX-CYCLING DRUG-SENSING TRANSCRIPTIONAL ACTIVATOR SOXR"/>
    <property type="match status" value="1"/>
</dbReference>
<dbReference type="Proteomes" id="UP000308054">
    <property type="component" value="Unassembled WGS sequence"/>
</dbReference>
<dbReference type="SMART" id="SM00422">
    <property type="entry name" value="HTH_MERR"/>
    <property type="match status" value="1"/>
</dbReference>
<dbReference type="CDD" id="cd04785">
    <property type="entry name" value="HTH_CadR-PbrR-like"/>
    <property type="match status" value="1"/>
</dbReference>
<dbReference type="PROSITE" id="PS50937">
    <property type="entry name" value="HTH_MERR_2"/>
    <property type="match status" value="1"/>
</dbReference>
<gene>
    <name evidence="5" type="ORF">E5163_16450</name>
</gene>
<dbReference type="OrthoDB" id="9802944at2"/>
<dbReference type="InterPro" id="IPR000551">
    <property type="entry name" value="MerR-type_HTH_dom"/>
</dbReference>
<dbReference type="InterPro" id="IPR015358">
    <property type="entry name" value="Tscrpt_reg_MerR_DNA-bd"/>
</dbReference>
<protein>
    <submittedName>
        <fullName evidence="5">MerR family transcriptional regulator</fullName>
    </submittedName>
</protein>
<dbReference type="Pfam" id="PF00376">
    <property type="entry name" value="MerR"/>
    <property type="match status" value="1"/>
</dbReference>
<organism evidence="5 6">
    <name type="scientific">Marinicauda algicola</name>
    <dbReference type="NCBI Taxonomy" id="2029849"/>
    <lineage>
        <taxon>Bacteria</taxon>
        <taxon>Pseudomonadati</taxon>
        <taxon>Pseudomonadota</taxon>
        <taxon>Alphaproteobacteria</taxon>
        <taxon>Maricaulales</taxon>
        <taxon>Maricaulaceae</taxon>
        <taxon>Marinicauda</taxon>
    </lineage>
</organism>
<evidence type="ECO:0000256" key="1">
    <source>
        <dbReference type="ARBA" id="ARBA00023015"/>
    </source>
</evidence>
<dbReference type="InterPro" id="IPR009061">
    <property type="entry name" value="DNA-bd_dom_put_sf"/>
</dbReference>
<comment type="caution">
    <text evidence="5">The sequence shown here is derived from an EMBL/GenBank/DDBJ whole genome shotgun (WGS) entry which is preliminary data.</text>
</comment>
<keyword evidence="2" id="KW-0238">DNA-binding</keyword>
<keyword evidence="1" id="KW-0805">Transcription regulation</keyword>
<evidence type="ECO:0000256" key="2">
    <source>
        <dbReference type="ARBA" id="ARBA00023125"/>
    </source>
</evidence>
<dbReference type="RefSeq" id="WP_135997612.1">
    <property type="nucleotide sequence ID" value="NZ_CP071057.1"/>
</dbReference>